<gene>
    <name evidence="2" type="primary">RE1_1106</name>
    <name evidence="2" type="ORF">CK203_061791</name>
</gene>
<protein>
    <submittedName>
        <fullName evidence="2">Retrovirus-related Pol polyprotein from transposon RE1</fullName>
    </submittedName>
</protein>
<sequence>MLLQSQLLILLPPKHPTLFHSLLFIAFPEPISYKQSSVHAKWVVGMNKELIALKDNHTWDLTNLPVGKKSIGSKWVYKVKVKPDGSVDMSKARLEAKGYNQIERIDYFDSFSPIAKLVIIKLFLAIPATKSWPIHQLDINNVFLHDYLDEKVYMQPLEGYTKAIPSQVCKLKRSLYDLKQASR</sequence>
<organism evidence="2 3">
    <name type="scientific">Vitis vinifera</name>
    <name type="common">Grape</name>
    <dbReference type="NCBI Taxonomy" id="29760"/>
    <lineage>
        <taxon>Eukaryota</taxon>
        <taxon>Viridiplantae</taxon>
        <taxon>Streptophyta</taxon>
        <taxon>Embryophyta</taxon>
        <taxon>Tracheophyta</taxon>
        <taxon>Spermatophyta</taxon>
        <taxon>Magnoliopsida</taxon>
        <taxon>eudicotyledons</taxon>
        <taxon>Gunneridae</taxon>
        <taxon>Pentapetalae</taxon>
        <taxon>rosids</taxon>
        <taxon>Vitales</taxon>
        <taxon>Vitaceae</taxon>
        <taxon>Viteae</taxon>
        <taxon>Vitis</taxon>
    </lineage>
</organism>
<comment type="caution">
    <text evidence="2">The sequence shown here is derived from an EMBL/GenBank/DDBJ whole genome shotgun (WGS) entry which is preliminary data.</text>
</comment>
<accession>A0A438GB14</accession>
<dbReference type="Pfam" id="PF07727">
    <property type="entry name" value="RVT_2"/>
    <property type="match status" value="1"/>
</dbReference>
<evidence type="ECO:0000313" key="2">
    <source>
        <dbReference type="EMBL" id="RVW69412.1"/>
    </source>
</evidence>
<evidence type="ECO:0000259" key="1">
    <source>
        <dbReference type="Pfam" id="PF07727"/>
    </source>
</evidence>
<name>A0A438GB14_VITVI</name>
<feature type="domain" description="Reverse transcriptase Ty1/copia-type" evidence="1">
    <location>
        <begin position="56"/>
        <end position="182"/>
    </location>
</feature>
<dbReference type="EMBL" id="QGNW01000498">
    <property type="protein sequence ID" value="RVW69412.1"/>
    <property type="molecule type" value="Genomic_DNA"/>
</dbReference>
<evidence type="ECO:0000313" key="3">
    <source>
        <dbReference type="Proteomes" id="UP000288805"/>
    </source>
</evidence>
<dbReference type="InterPro" id="IPR013103">
    <property type="entry name" value="RVT_2"/>
</dbReference>
<dbReference type="Proteomes" id="UP000288805">
    <property type="component" value="Unassembled WGS sequence"/>
</dbReference>
<dbReference type="AlphaFoldDB" id="A0A438GB14"/>
<reference evidence="2 3" key="1">
    <citation type="journal article" date="2018" name="PLoS Genet.">
        <title>Population sequencing reveals clonal diversity and ancestral inbreeding in the grapevine cultivar Chardonnay.</title>
        <authorList>
            <person name="Roach M.J."/>
            <person name="Johnson D.L."/>
            <person name="Bohlmann J."/>
            <person name="van Vuuren H.J."/>
            <person name="Jones S.J."/>
            <person name="Pretorius I.S."/>
            <person name="Schmidt S.A."/>
            <person name="Borneman A.R."/>
        </authorList>
    </citation>
    <scope>NUCLEOTIDE SEQUENCE [LARGE SCALE GENOMIC DNA]</scope>
    <source>
        <strain evidence="3">cv. Chardonnay</strain>
        <tissue evidence="2">Leaf</tissue>
    </source>
</reference>
<proteinExistence type="predicted"/>